<dbReference type="Pfam" id="PF18545">
    <property type="entry name" value="HalOD1"/>
    <property type="match status" value="1"/>
</dbReference>
<accession>A0ABU2F7R2</accession>
<dbReference type="EMBL" id="JAMQON010000001">
    <property type="protein sequence ID" value="MDS0257795.1"/>
    <property type="molecule type" value="Genomic_DNA"/>
</dbReference>
<sequence>MTGNSTETTVPETEPLSHAVVYAVAELNNVDPLDLNERLFDCIDPDALDKLFSGGGACGAVQFTMAGCHVEVSADRTVSVHRLHDGAATAEARV</sequence>
<evidence type="ECO:0000313" key="2">
    <source>
        <dbReference type="EMBL" id="MDS0257795.1"/>
    </source>
</evidence>
<comment type="caution">
    <text evidence="2">The sequence shown here is derived from an EMBL/GenBank/DDBJ whole genome shotgun (WGS) entry which is preliminary data.</text>
</comment>
<feature type="domain" description="Halobacterial output" evidence="1">
    <location>
        <begin position="12"/>
        <end position="81"/>
    </location>
</feature>
<dbReference type="Proteomes" id="UP001259659">
    <property type="component" value="Unassembled WGS sequence"/>
</dbReference>
<keyword evidence="3" id="KW-1185">Reference proteome</keyword>
<evidence type="ECO:0000259" key="1">
    <source>
        <dbReference type="Pfam" id="PF18545"/>
    </source>
</evidence>
<name>A0ABU2F7R2_9EURY</name>
<reference evidence="2 3" key="1">
    <citation type="submission" date="2022-06" db="EMBL/GenBank/DDBJ databases">
        <title>Haloarcula sp. a new haloarchaeum isolate from saline soil.</title>
        <authorList>
            <person name="Strakova D."/>
            <person name="Galisteo C."/>
            <person name="Sanchez-Porro C."/>
            <person name="Ventosa A."/>
        </authorList>
    </citation>
    <scope>NUCLEOTIDE SEQUENCE [LARGE SCALE GENOMIC DNA]</scope>
    <source>
        <strain evidence="2 3">S1CR25-12</strain>
    </source>
</reference>
<dbReference type="RefSeq" id="WP_310917350.1">
    <property type="nucleotide sequence ID" value="NZ_JAMQON010000001.1"/>
</dbReference>
<protein>
    <recommendedName>
        <fullName evidence="1">Halobacterial output domain-containing protein</fullName>
    </recommendedName>
</protein>
<organism evidence="2 3">
    <name type="scientific">Haloarcula saliterrae</name>
    <dbReference type="NCBI Taxonomy" id="2950534"/>
    <lineage>
        <taxon>Archaea</taxon>
        <taxon>Methanobacteriati</taxon>
        <taxon>Methanobacteriota</taxon>
        <taxon>Stenosarchaea group</taxon>
        <taxon>Halobacteria</taxon>
        <taxon>Halobacteriales</taxon>
        <taxon>Haloarculaceae</taxon>
        <taxon>Haloarcula</taxon>
    </lineage>
</organism>
<evidence type="ECO:0000313" key="3">
    <source>
        <dbReference type="Proteomes" id="UP001259659"/>
    </source>
</evidence>
<dbReference type="InterPro" id="IPR040624">
    <property type="entry name" value="HalOD1"/>
</dbReference>
<proteinExistence type="predicted"/>
<gene>
    <name evidence="2" type="ORF">NDI56_00070</name>
</gene>